<organism evidence="2 3">
    <name type="scientific">Kwoniella europaea PYCC6329</name>
    <dbReference type="NCBI Taxonomy" id="1423913"/>
    <lineage>
        <taxon>Eukaryota</taxon>
        <taxon>Fungi</taxon>
        <taxon>Dikarya</taxon>
        <taxon>Basidiomycota</taxon>
        <taxon>Agaricomycotina</taxon>
        <taxon>Tremellomycetes</taxon>
        <taxon>Tremellales</taxon>
        <taxon>Cryptococcaceae</taxon>
        <taxon>Kwoniella</taxon>
    </lineage>
</organism>
<accession>A0AAX4KQ47</accession>
<feature type="signal peptide" evidence="1">
    <location>
        <begin position="1"/>
        <end position="23"/>
    </location>
</feature>
<proteinExistence type="predicted"/>
<dbReference type="RefSeq" id="XP_066086588.1">
    <property type="nucleotide sequence ID" value="XM_066230491.1"/>
</dbReference>
<keyword evidence="1" id="KW-0732">Signal</keyword>
<evidence type="ECO:0000313" key="3">
    <source>
        <dbReference type="Proteomes" id="UP001358614"/>
    </source>
</evidence>
<keyword evidence="3" id="KW-1185">Reference proteome</keyword>
<sequence>MLTLLRSTILFIFFSALALPALSAPLERREDRTVVVDIPNDTYLIRQNPNVLIRGAGSHKFTFPPAKEGGTSTDYDKQEFFYDLYEEGSNFGGSLYHLTCYVRVFQEFGGNEEWILSRNGAKAKDDVTRTNMVDVICPEDDHSCMDGADCSKTPVWGKIEAHGTCCLFSSDCKDSDKSS</sequence>
<feature type="chain" id="PRO_5043780360" evidence="1">
    <location>
        <begin position="24"/>
        <end position="179"/>
    </location>
</feature>
<evidence type="ECO:0000256" key="1">
    <source>
        <dbReference type="SAM" id="SignalP"/>
    </source>
</evidence>
<evidence type="ECO:0000313" key="2">
    <source>
        <dbReference type="EMBL" id="WWD08621.1"/>
    </source>
</evidence>
<protein>
    <submittedName>
        <fullName evidence="2">Uncharacterized protein</fullName>
    </submittedName>
</protein>
<dbReference type="KEGG" id="ker:91105535"/>
<gene>
    <name evidence="2" type="ORF">V865_006734</name>
</gene>
<name>A0AAX4KQ47_9TREE</name>
<dbReference type="EMBL" id="CP144090">
    <property type="protein sequence ID" value="WWD08621.1"/>
    <property type="molecule type" value="Genomic_DNA"/>
</dbReference>
<reference evidence="2 3" key="1">
    <citation type="submission" date="2024-01" db="EMBL/GenBank/DDBJ databases">
        <title>Comparative genomics of Cryptococcus and Kwoniella reveals pathogenesis evolution and contrasting modes of karyotype evolution via chromosome fusion or intercentromeric recombination.</title>
        <authorList>
            <person name="Coelho M.A."/>
            <person name="David-Palma M."/>
            <person name="Shea T."/>
            <person name="Bowers K."/>
            <person name="McGinley-Smith S."/>
            <person name="Mohammad A.W."/>
            <person name="Gnirke A."/>
            <person name="Yurkov A.M."/>
            <person name="Nowrousian M."/>
            <person name="Sun S."/>
            <person name="Cuomo C.A."/>
            <person name="Heitman J."/>
        </authorList>
    </citation>
    <scope>NUCLEOTIDE SEQUENCE [LARGE SCALE GENOMIC DNA]</scope>
    <source>
        <strain evidence="2 3">PYCC6329</strain>
    </source>
</reference>
<dbReference type="Proteomes" id="UP001358614">
    <property type="component" value="Chromosome 2"/>
</dbReference>
<dbReference type="AlphaFoldDB" id="A0AAX4KQ47"/>
<dbReference type="GeneID" id="91105535"/>